<name>A0A1Q5T699_9BACL</name>
<reference evidence="1 2" key="1">
    <citation type="submission" date="2016-11" db="EMBL/GenBank/DDBJ databases">
        <authorList>
            <person name="Kadnikov V."/>
            <person name="Nazina T."/>
        </authorList>
    </citation>
    <scope>NUCLEOTIDE SEQUENCE [LARGE SCALE GENOMIC DNA]</scope>
    <source>
        <strain evidence="1 2">1017</strain>
    </source>
</reference>
<sequence length="38" mass="4655">MNDIRGGNNFRLLFLLKWRPNPYINGIYIDKWHAFFVD</sequence>
<gene>
    <name evidence="1" type="ORF">BRO54_0732</name>
</gene>
<evidence type="ECO:0000313" key="2">
    <source>
        <dbReference type="Proteomes" id="UP000186030"/>
    </source>
</evidence>
<dbReference type="Proteomes" id="UP000186030">
    <property type="component" value="Unassembled WGS sequence"/>
</dbReference>
<protein>
    <submittedName>
        <fullName evidence="1">Uncharacterized protein</fullName>
    </submittedName>
</protein>
<accession>A0A1Q5T699</accession>
<comment type="caution">
    <text evidence="1">The sequence shown here is derived from an EMBL/GenBank/DDBJ whole genome shotgun (WGS) entry which is preliminary data.</text>
</comment>
<evidence type="ECO:0000313" key="1">
    <source>
        <dbReference type="EMBL" id="OKO95742.1"/>
    </source>
</evidence>
<organism evidence="1 2">
    <name type="scientific">Geobacillus proteiniphilus</name>
    <dbReference type="NCBI Taxonomy" id="860353"/>
    <lineage>
        <taxon>Bacteria</taxon>
        <taxon>Bacillati</taxon>
        <taxon>Bacillota</taxon>
        <taxon>Bacilli</taxon>
        <taxon>Bacillales</taxon>
        <taxon>Anoxybacillaceae</taxon>
        <taxon>Geobacillus</taxon>
    </lineage>
</organism>
<dbReference type="EMBL" id="MQMG01000006">
    <property type="protein sequence ID" value="OKO95742.1"/>
    <property type="molecule type" value="Genomic_DNA"/>
</dbReference>
<dbReference type="AlphaFoldDB" id="A0A1Q5T699"/>
<reference evidence="2" key="2">
    <citation type="submission" date="2017-01" db="EMBL/GenBank/DDBJ databases">
        <title>Genome sequencing and annotation of Geobacillus sp. 1017, a Hydrocarbon-Oxidizing Thermophilic Bacterium Isolated from a Heavy Oil Reservoir (China).</title>
        <authorList>
            <person name="Kadnikov V.V."/>
            <person name="Mardanov A.V."/>
            <person name="Poltaraus A.B."/>
            <person name="Sokolova D.S."/>
            <person name="Semenova E.M."/>
            <person name="Ravin N.V."/>
            <person name="Tourova T.P."/>
            <person name="Nazina T.N."/>
        </authorList>
    </citation>
    <scope>NUCLEOTIDE SEQUENCE [LARGE SCALE GENOMIC DNA]</scope>
    <source>
        <strain evidence="2">1017</strain>
    </source>
</reference>
<proteinExistence type="predicted"/>